<dbReference type="GO" id="GO:0005634">
    <property type="term" value="C:nucleus"/>
    <property type="evidence" value="ECO:0007669"/>
    <property type="project" value="UniProtKB-SubCell"/>
</dbReference>
<dbReference type="SMART" id="SM00910">
    <property type="entry name" value="HIRAN"/>
    <property type="match status" value="1"/>
</dbReference>
<evidence type="ECO:0000256" key="6">
    <source>
        <dbReference type="ARBA" id="ARBA00022833"/>
    </source>
</evidence>
<proteinExistence type="predicted"/>
<dbReference type="InterPro" id="IPR014905">
    <property type="entry name" value="HIRAN"/>
</dbReference>
<keyword evidence="8" id="KW-0539">Nucleus</keyword>
<evidence type="ECO:0000259" key="10">
    <source>
        <dbReference type="PROSITE" id="PS51192"/>
    </source>
</evidence>
<feature type="compositionally biased region" description="Polar residues" evidence="9">
    <location>
        <begin position="612"/>
        <end position="621"/>
    </location>
</feature>
<evidence type="ECO:0000256" key="9">
    <source>
        <dbReference type="SAM" id="MobiDB-lite"/>
    </source>
</evidence>
<dbReference type="PANTHER" id="PTHR45626">
    <property type="entry name" value="TRANSCRIPTION TERMINATION FACTOR 2-RELATED"/>
    <property type="match status" value="1"/>
</dbReference>
<dbReference type="Pfam" id="PF08797">
    <property type="entry name" value="HIRAN"/>
    <property type="match status" value="1"/>
</dbReference>
<evidence type="ECO:0000256" key="8">
    <source>
        <dbReference type="ARBA" id="ARBA00023242"/>
    </source>
</evidence>
<dbReference type="GO" id="GO:0008094">
    <property type="term" value="F:ATP-dependent activity, acting on DNA"/>
    <property type="evidence" value="ECO:0007669"/>
    <property type="project" value="TreeGrafter"/>
</dbReference>
<evidence type="ECO:0000256" key="7">
    <source>
        <dbReference type="ARBA" id="ARBA00022840"/>
    </source>
</evidence>
<feature type="domain" description="Helicase ATP-binding" evidence="10">
    <location>
        <begin position="253"/>
        <end position="467"/>
    </location>
</feature>
<evidence type="ECO:0000256" key="5">
    <source>
        <dbReference type="ARBA" id="ARBA00022806"/>
    </source>
</evidence>
<dbReference type="SMART" id="SM00487">
    <property type="entry name" value="DEXDc"/>
    <property type="match status" value="1"/>
</dbReference>
<dbReference type="InterPro" id="IPR050628">
    <property type="entry name" value="SNF2_RAD54_helicase_TF"/>
</dbReference>
<dbReference type="PROSITE" id="PS51192">
    <property type="entry name" value="HELICASE_ATP_BIND_1"/>
    <property type="match status" value="1"/>
</dbReference>
<keyword evidence="3" id="KW-0547">Nucleotide-binding</keyword>
<keyword evidence="4" id="KW-0378">Hydrolase</keyword>
<dbReference type="Pfam" id="PF00176">
    <property type="entry name" value="SNF2-rel_dom"/>
    <property type="match status" value="1"/>
</dbReference>
<comment type="subcellular location">
    <subcellularLocation>
        <location evidence="1">Nucleus</location>
    </subcellularLocation>
</comment>
<organism evidence="11 12">
    <name type="scientific">Kingdonia uniflora</name>
    <dbReference type="NCBI Taxonomy" id="39325"/>
    <lineage>
        <taxon>Eukaryota</taxon>
        <taxon>Viridiplantae</taxon>
        <taxon>Streptophyta</taxon>
        <taxon>Embryophyta</taxon>
        <taxon>Tracheophyta</taxon>
        <taxon>Spermatophyta</taxon>
        <taxon>Magnoliopsida</taxon>
        <taxon>Ranunculales</taxon>
        <taxon>Circaeasteraceae</taxon>
        <taxon>Kingdonia</taxon>
    </lineage>
</organism>
<dbReference type="GO" id="GO:0016818">
    <property type="term" value="F:hydrolase activity, acting on acid anhydrides, in phosphorus-containing anhydrides"/>
    <property type="evidence" value="ECO:0007669"/>
    <property type="project" value="InterPro"/>
</dbReference>
<dbReference type="Proteomes" id="UP000541444">
    <property type="component" value="Unassembled WGS sequence"/>
</dbReference>
<keyword evidence="2" id="KW-0479">Metal-binding</keyword>
<dbReference type="Gene3D" id="3.30.70.2330">
    <property type="match status" value="1"/>
</dbReference>
<evidence type="ECO:0000256" key="2">
    <source>
        <dbReference type="ARBA" id="ARBA00022723"/>
    </source>
</evidence>
<name>A0A7J7M5P7_9MAGN</name>
<evidence type="ECO:0000256" key="3">
    <source>
        <dbReference type="ARBA" id="ARBA00022741"/>
    </source>
</evidence>
<dbReference type="PANTHER" id="PTHR45626:SF17">
    <property type="entry name" value="HELICASE-LIKE TRANSCRIPTION FACTOR"/>
    <property type="match status" value="1"/>
</dbReference>
<dbReference type="InterPro" id="IPR000330">
    <property type="entry name" value="SNF2_N"/>
</dbReference>
<dbReference type="Gene3D" id="3.40.50.10810">
    <property type="entry name" value="Tandem AAA-ATPase domain"/>
    <property type="match status" value="2"/>
</dbReference>
<dbReference type="EMBL" id="JACGCM010001753">
    <property type="protein sequence ID" value="KAF6150209.1"/>
    <property type="molecule type" value="Genomic_DNA"/>
</dbReference>
<dbReference type="GO" id="GO:0005524">
    <property type="term" value="F:ATP binding"/>
    <property type="evidence" value="ECO:0007669"/>
    <property type="project" value="UniProtKB-KW"/>
</dbReference>
<accession>A0A7J7M5P7</accession>
<keyword evidence="7" id="KW-0067">ATP-binding</keyword>
<keyword evidence="5" id="KW-0347">Helicase</keyword>
<keyword evidence="6" id="KW-0862">Zinc</keyword>
<evidence type="ECO:0000256" key="4">
    <source>
        <dbReference type="ARBA" id="ARBA00022801"/>
    </source>
</evidence>
<comment type="caution">
    <text evidence="11">The sequence shown here is derived from an EMBL/GenBank/DDBJ whole genome shotgun (WGS) entry which is preliminary data.</text>
</comment>
<protein>
    <recommendedName>
        <fullName evidence="10">Helicase ATP-binding domain-containing protein</fullName>
    </recommendedName>
</protein>
<keyword evidence="12" id="KW-1185">Reference proteome</keyword>
<dbReference type="InterPro" id="IPR038718">
    <property type="entry name" value="SNF2-like_sf"/>
</dbReference>
<dbReference type="GO" id="GO:0008270">
    <property type="term" value="F:zinc ion binding"/>
    <property type="evidence" value="ECO:0007669"/>
    <property type="project" value="InterPro"/>
</dbReference>
<dbReference type="InterPro" id="IPR027417">
    <property type="entry name" value="P-loop_NTPase"/>
</dbReference>
<gene>
    <name evidence="11" type="ORF">GIB67_023164</name>
</gene>
<sequence>MGGSVFITHSKFPIVCDSSALINSAVLSVEEEPITQESQSESFLVGFLIVNIVGLKHYSGTINGREMVGLVREPLNPYDPNAIKVLNMRGIQVGYIERKPASVLSMLIDNGYVSVEGIVPNGFGVKNRFRLPCQIHVFGKIGDFEMVEEAITRGGLLFICNSSPAFSLSEAVVVKEKVQRRSVDEIFVSVGANVDDKRVLMDAPKHVITSELYKHQMEGLAWLVHREESVELPPFWEEKNGVYLNVLTNFQTNVRPEPLKGGIFADDMGLGKTLTLLSLIATSKPCSSLNTTNVNDNVEERLSGWAGKQSTTNGGSRKKRKVMSDAPNVVPKRNSELGGPKTTLVVCPPSVISTWVTQLTEHTTRGSLKLYMYHGDRTSDVEELLKYDIVLTTYSTLSAERECNTPIQKIEWFRLILDEAHLIKNTGSGQSQAIMAIKAKRKWAVTGTPIQNGSFDLFSLMKFLNFEPFSISSYWTSLVQRPLSQGNPNGLSRLQVLMASISLRRIKENNVVALPPKTLETLFVELSFEEREQYDRMEVEAKGAVQNYIRDGSLMRNYSNVLSIILRLRQICNDVALCPSDIRSLITSNNIEDESKFSHSGDVRPAPEMKNAPSNLINPAA</sequence>
<dbReference type="SUPFAM" id="SSF52540">
    <property type="entry name" value="P-loop containing nucleoside triphosphate hydrolases"/>
    <property type="match status" value="1"/>
</dbReference>
<evidence type="ECO:0000313" key="12">
    <source>
        <dbReference type="Proteomes" id="UP000541444"/>
    </source>
</evidence>
<dbReference type="OrthoDB" id="448448at2759"/>
<dbReference type="GO" id="GO:0004386">
    <property type="term" value="F:helicase activity"/>
    <property type="evidence" value="ECO:0007669"/>
    <property type="project" value="UniProtKB-KW"/>
</dbReference>
<dbReference type="GO" id="GO:0003676">
    <property type="term" value="F:nucleic acid binding"/>
    <property type="evidence" value="ECO:0007669"/>
    <property type="project" value="InterPro"/>
</dbReference>
<reference evidence="11 12" key="1">
    <citation type="journal article" date="2020" name="IScience">
        <title>Genome Sequencing of the Endangered Kingdonia uniflora (Circaeasteraceae, Ranunculales) Reveals Potential Mechanisms of Evolutionary Specialization.</title>
        <authorList>
            <person name="Sun Y."/>
            <person name="Deng T."/>
            <person name="Zhang A."/>
            <person name="Moore M.J."/>
            <person name="Landis J.B."/>
            <person name="Lin N."/>
            <person name="Zhang H."/>
            <person name="Zhang X."/>
            <person name="Huang J."/>
            <person name="Zhang X."/>
            <person name="Sun H."/>
            <person name="Wang H."/>
        </authorList>
    </citation>
    <scope>NUCLEOTIDE SEQUENCE [LARGE SCALE GENOMIC DNA]</scope>
    <source>
        <strain evidence="11">TB1705</strain>
        <tissue evidence="11">Leaf</tissue>
    </source>
</reference>
<dbReference type="InterPro" id="IPR014001">
    <property type="entry name" value="Helicase_ATP-bd"/>
</dbReference>
<evidence type="ECO:0000256" key="1">
    <source>
        <dbReference type="ARBA" id="ARBA00004123"/>
    </source>
</evidence>
<evidence type="ECO:0000313" key="11">
    <source>
        <dbReference type="EMBL" id="KAF6150209.1"/>
    </source>
</evidence>
<feature type="compositionally biased region" description="Basic and acidic residues" evidence="9">
    <location>
        <begin position="595"/>
        <end position="607"/>
    </location>
</feature>
<dbReference type="AlphaFoldDB" id="A0A7J7M5P7"/>
<dbReference type="GO" id="GO:0006281">
    <property type="term" value="P:DNA repair"/>
    <property type="evidence" value="ECO:0007669"/>
    <property type="project" value="TreeGrafter"/>
</dbReference>
<feature type="region of interest" description="Disordered" evidence="9">
    <location>
        <begin position="595"/>
        <end position="621"/>
    </location>
</feature>